<feature type="domain" description="Peptidoglycan binding-like" evidence="1">
    <location>
        <begin position="3"/>
        <end position="52"/>
    </location>
</feature>
<evidence type="ECO:0000259" key="1">
    <source>
        <dbReference type="Pfam" id="PF01471"/>
    </source>
</evidence>
<dbReference type="InterPro" id="IPR036365">
    <property type="entry name" value="PGBD-like_sf"/>
</dbReference>
<dbReference type="Gene3D" id="2.130.10.10">
    <property type="entry name" value="YVTN repeat-like/Quinoprotein amine dehydrogenase"/>
    <property type="match status" value="1"/>
</dbReference>
<dbReference type="Proteomes" id="UP000184375">
    <property type="component" value="Unassembled WGS sequence"/>
</dbReference>
<feature type="domain" description="Pyrrolo-quinoline quinone repeat" evidence="2">
    <location>
        <begin position="229"/>
        <end position="353"/>
    </location>
</feature>
<dbReference type="Pfam" id="PF01471">
    <property type="entry name" value="PG_binding_1"/>
    <property type="match status" value="1"/>
</dbReference>
<evidence type="ECO:0000259" key="2">
    <source>
        <dbReference type="Pfam" id="PF13360"/>
    </source>
</evidence>
<organism evidence="3 4">
    <name type="scientific">Caldanaerovirga acetigignens</name>
    <dbReference type="NCBI Taxonomy" id="447595"/>
    <lineage>
        <taxon>Bacteria</taxon>
        <taxon>Bacillati</taxon>
        <taxon>Bacillota</taxon>
        <taxon>Clostridia</taxon>
        <taxon>Thermosediminibacterales</taxon>
        <taxon>Thermosediminibacteraceae</taxon>
        <taxon>Caldanaerovirga</taxon>
    </lineage>
</organism>
<reference evidence="4" key="1">
    <citation type="submission" date="2016-11" db="EMBL/GenBank/DDBJ databases">
        <authorList>
            <person name="Varghese N."/>
            <person name="Submissions S."/>
        </authorList>
    </citation>
    <scope>NUCLEOTIDE SEQUENCE [LARGE SCALE GENOMIC DNA]</scope>
    <source>
        <strain evidence="4">DSM 18802</strain>
    </source>
</reference>
<dbReference type="InterPro" id="IPR015943">
    <property type="entry name" value="WD40/YVTN_repeat-like_dom_sf"/>
</dbReference>
<dbReference type="InterPro" id="IPR018391">
    <property type="entry name" value="PQQ_b-propeller_rpt"/>
</dbReference>
<dbReference type="PANTHER" id="PTHR34512:SF30">
    <property type="entry name" value="OUTER MEMBRANE PROTEIN ASSEMBLY FACTOR BAMB"/>
    <property type="match status" value="1"/>
</dbReference>
<proteinExistence type="predicted"/>
<gene>
    <name evidence="3" type="ORF">SAMN05660826_00338</name>
</gene>
<dbReference type="Gene3D" id="1.10.101.10">
    <property type="entry name" value="PGBD-like superfamily/PGBD"/>
    <property type="match status" value="1"/>
</dbReference>
<dbReference type="InterPro" id="IPR002477">
    <property type="entry name" value="Peptidoglycan-bd-like"/>
</dbReference>
<evidence type="ECO:0000313" key="3">
    <source>
        <dbReference type="EMBL" id="SHM15793.1"/>
    </source>
</evidence>
<dbReference type="PANTHER" id="PTHR34512">
    <property type="entry name" value="CELL SURFACE PROTEIN"/>
    <property type="match status" value="1"/>
</dbReference>
<protein>
    <submittedName>
        <fullName evidence="3">Outer membrane protein assembly factor BamB, contains PQQ-like beta-propeller repeat</fullName>
    </submittedName>
</protein>
<dbReference type="InterPro" id="IPR011047">
    <property type="entry name" value="Quinoprotein_ADH-like_sf"/>
</dbReference>
<dbReference type="AlphaFoldDB" id="A0A1M7GHN8"/>
<dbReference type="OrthoDB" id="1719921at2"/>
<dbReference type="SUPFAM" id="SSF47090">
    <property type="entry name" value="PGBD-like"/>
    <property type="match status" value="1"/>
</dbReference>
<dbReference type="STRING" id="447595.SAMN05660826_00338"/>
<dbReference type="Pfam" id="PF13360">
    <property type="entry name" value="PQQ_2"/>
    <property type="match status" value="1"/>
</dbReference>
<dbReference type="InterPro" id="IPR002372">
    <property type="entry name" value="PQQ_rpt_dom"/>
</dbReference>
<accession>A0A1M7GHN8</accession>
<dbReference type="InterPro" id="IPR036366">
    <property type="entry name" value="PGBDSf"/>
</dbReference>
<evidence type="ECO:0000313" key="4">
    <source>
        <dbReference type="Proteomes" id="UP000184375"/>
    </source>
</evidence>
<dbReference type="SMART" id="SM00564">
    <property type="entry name" value="PQQ"/>
    <property type="match status" value="4"/>
</dbReference>
<keyword evidence="4" id="KW-1185">Reference proteome</keyword>
<dbReference type="EMBL" id="FRCR01000002">
    <property type="protein sequence ID" value="SHM15793.1"/>
    <property type="molecule type" value="Genomic_DNA"/>
</dbReference>
<name>A0A1M7GHN8_9FIRM</name>
<dbReference type="SUPFAM" id="SSF50998">
    <property type="entry name" value="Quinoprotein alcohol dehydrogenase-like"/>
    <property type="match status" value="2"/>
</dbReference>
<sequence length="394" mass="43276">MVGTDVRHIQQALKWFGLYCGKVDGVFGPETEHAVRKFQRLMKIKPTGIADGIFFDVLQKMIKKGAGEWVTLKRDFCHTGHSPVFLGSSLEVSKLAKVKGLVALTAKKNSVFVAEENSIGAFDLGNKKFKWRKKISPSSMSLAQEAVLVSASSLVALDAYSGEAKFEFARDDFESPAVANENGVYASSRSGVLYALNWSGEIMWRYRTGADYITPMTLALDFLYFGSLSVVYCLDDKGALFWKARLPGFIKGPVSVFEKKAFAVNDEGSIFCLDARTGKMLWNKNFGEKIHALCFLEKSAIVVASSGKVMSIDTEEGNVKWEEDLNVSPAALPLSCADAIFIPTDAGLVMLKPGGERVKTYFEGRSISHVIQARLGLLVAADGCLWDFSPLERL</sequence>